<dbReference type="EMBL" id="CP069389">
    <property type="protein sequence ID" value="QRN91585.1"/>
    <property type="molecule type" value="Genomic_DNA"/>
</dbReference>
<keyword evidence="4 13" id="KW-0762">Sugar transport</keyword>
<keyword evidence="6 10" id="KW-0812">Transmembrane</keyword>
<name>A0A657XGT6_MAMSC</name>
<accession>A0A657XGT6</accession>
<evidence type="ECO:0000256" key="1">
    <source>
        <dbReference type="ARBA" id="ARBA00004651"/>
    </source>
</evidence>
<feature type="transmembrane region" description="Helical" evidence="10">
    <location>
        <begin position="210"/>
        <end position="227"/>
    </location>
</feature>
<evidence type="ECO:0000256" key="5">
    <source>
        <dbReference type="ARBA" id="ARBA00022683"/>
    </source>
</evidence>
<keyword evidence="3" id="KW-1003">Cell membrane</keyword>
<evidence type="ECO:0000256" key="10">
    <source>
        <dbReference type="SAM" id="Phobius"/>
    </source>
</evidence>
<evidence type="ECO:0000256" key="6">
    <source>
        <dbReference type="ARBA" id="ARBA00022692"/>
    </source>
</evidence>
<dbReference type="Proteomes" id="UP000640299">
    <property type="component" value="Chromosome"/>
</dbReference>
<evidence type="ECO:0000256" key="7">
    <source>
        <dbReference type="ARBA" id="ARBA00022989"/>
    </source>
</evidence>
<keyword evidence="2" id="KW-0813">Transport</keyword>
<evidence type="ECO:0000256" key="2">
    <source>
        <dbReference type="ARBA" id="ARBA00022448"/>
    </source>
</evidence>
<feature type="transmembrane region" description="Helical" evidence="10">
    <location>
        <begin position="140"/>
        <end position="164"/>
    </location>
</feature>
<keyword evidence="15" id="KW-1185">Reference proteome</keyword>
<reference evidence="11" key="3">
    <citation type="submission" date="2022-09" db="EMBL/GenBank/DDBJ databases">
        <authorList>
            <person name="De Moura G.S."/>
            <person name="Carvalho E."/>
            <person name="Ramos Sanchez E.M."/>
            <person name="Sellera F.P."/>
            <person name="Marques M.F.S."/>
            <person name="Heinemann M.B."/>
            <person name="De Vliegher S."/>
            <person name="Souza F.N."/>
            <person name="Mota R.A."/>
        </authorList>
    </citation>
    <scope>NUCLEOTIDE SEQUENCE</scope>
    <source>
        <strain evidence="11">BR656</strain>
    </source>
</reference>
<dbReference type="GO" id="GO:0005886">
    <property type="term" value="C:plasma membrane"/>
    <property type="evidence" value="ECO:0007669"/>
    <property type="project" value="UniProtKB-SubCell"/>
</dbReference>
<evidence type="ECO:0000313" key="13">
    <source>
        <dbReference type="EMBL" id="RTX75152.1"/>
    </source>
</evidence>
<organism evidence="13 14">
    <name type="scientific">Mammaliicoccus sciuri</name>
    <name type="common">Staphylococcus sciuri</name>
    <dbReference type="NCBI Taxonomy" id="1296"/>
    <lineage>
        <taxon>Bacteria</taxon>
        <taxon>Bacillati</taxon>
        <taxon>Bacillota</taxon>
        <taxon>Bacilli</taxon>
        <taxon>Bacillales</taxon>
        <taxon>Staphylococcaceae</taxon>
        <taxon>Mammaliicoccus</taxon>
    </lineage>
</organism>
<evidence type="ECO:0000256" key="4">
    <source>
        <dbReference type="ARBA" id="ARBA00022597"/>
    </source>
</evidence>
<proteinExistence type="predicted"/>
<dbReference type="Proteomes" id="UP000274792">
    <property type="component" value="Unassembled WGS sequence"/>
</dbReference>
<feature type="transmembrane region" description="Helical" evidence="10">
    <location>
        <begin position="31"/>
        <end position="52"/>
    </location>
</feature>
<reference evidence="11" key="4">
    <citation type="journal article" date="2023" name="Vet. Microbiol.">
        <title>Emergence of livestock-associated Mammaliicoccus sciuri ST71 co-harbouring mecA and mecC genes in Brazil.</title>
        <authorList>
            <person name="de Moura G.S."/>
            <person name="de Carvalho E."/>
            <person name="Ramos Sanchez E.M."/>
            <person name="Sellera F.P."/>
            <person name="Marques M.F.S."/>
            <person name="Heinemann M.B."/>
            <person name="De Vliegher S."/>
            <person name="Souza F.N."/>
            <person name="Mota R.A."/>
        </authorList>
    </citation>
    <scope>NUCLEOTIDE SEQUENCE</scope>
    <source>
        <strain evidence="11">BR656</strain>
    </source>
</reference>
<dbReference type="Proteomes" id="UP001176210">
    <property type="component" value="Unassembled WGS sequence"/>
</dbReference>
<dbReference type="PANTHER" id="PTHR32502:SF28">
    <property type="entry name" value="PHOSPHOTRANSFERASE SYSTEM SUGAR-SPECIFIC EIIC COMPONENT"/>
    <property type="match status" value="1"/>
</dbReference>
<dbReference type="PROSITE" id="PS51106">
    <property type="entry name" value="PTS_EIIC_TYPE_4"/>
    <property type="match status" value="1"/>
</dbReference>
<evidence type="ECO:0000256" key="3">
    <source>
        <dbReference type="ARBA" id="ARBA00022475"/>
    </source>
</evidence>
<dbReference type="RefSeq" id="WP_025906947.1">
    <property type="nucleotide sequence ID" value="NZ_CP065795.1"/>
</dbReference>
<protein>
    <submittedName>
        <fullName evidence="13">PTS sugar transporter subunit IIC</fullName>
    </submittedName>
</protein>
<keyword evidence="7 10" id="KW-1133">Transmembrane helix</keyword>
<dbReference type="EMBL" id="JAPNQM010000003">
    <property type="protein sequence ID" value="MDL0117047.1"/>
    <property type="molecule type" value="Genomic_DNA"/>
</dbReference>
<keyword evidence="8 10" id="KW-0472">Membrane</keyword>
<feature type="compositionally biased region" description="Acidic residues" evidence="9">
    <location>
        <begin position="289"/>
        <end position="300"/>
    </location>
</feature>
<reference evidence="13 14" key="1">
    <citation type="submission" date="2018-10" db="EMBL/GenBank/DDBJ databases">
        <title>A collection Staphylococci species genome sequencing.</title>
        <authorList>
            <person name="Cole K."/>
        </authorList>
    </citation>
    <scope>NUCLEOTIDE SEQUENCE [LARGE SCALE GENOMIC DNA]</scope>
    <source>
        <strain evidence="13">CCUG 37923</strain>
        <strain evidence="14">NCTC 12218</strain>
    </source>
</reference>
<comment type="subcellular location">
    <subcellularLocation>
        <location evidence="1">Cell membrane</location>
        <topology evidence="1">Multi-pass membrane protein</topology>
    </subcellularLocation>
</comment>
<accession>A0A6M2AMW3</accession>
<feature type="transmembrane region" description="Helical" evidence="10">
    <location>
        <begin position="184"/>
        <end position="203"/>
    </location>
</feature>
<dbReference type="InterPro" id="IPR004700">
    <property type="entry name" value="PTS_IIC_man"/>
</dbReference>
<dbReference type="EMBL" id="RXWV01000007">
    <property type="protein sequence ID" value="RTX75152.1"/>
    <property type="molecule type" value="Genomic_DNA"/>
</dbReference>
<feature type="transmembrane region" description="Helical" evidence="10">
    <location>
        <begin position="247"/>
        <end position="266"/>
    </location>
</feature>
<dbReference type="Pfam" id="PF03609">
    <property type="entry name" value="EII-Sor"/>
    <property type="match status" value="1"/>
</dbReference>
<dbReference type="PANTHER" id="PTHR32502">
    <property type="entry name" value="N-ACETYLGALACTOSAMINE PERMEASE II COMPONENT-RELATED"/>
    <property type="match status" value="1"/>
</dbReference>
<evidence type="ECO:0000256" key="9">
    <source>
        <dbReference type="SAM" id="MobiDB-lite"/>
    </source>
</evidence>
<feature type="region of interest" description="Disordered" evidence="9">
    <location>
        <begin position="276"/>
        <end position="300"/>
    </location>
</feature>
<evidence type="ECO:0000313" key="15">
    <source>
        <dbReference type="Proteomes" id="UP001176210"/>
    </source>
</evidence>
<evidence type="ECO:0000256" key="8">
    <source>
        <dbReference type="ARBA" id="ARBA00023136"/>
    </source>
</evidence>
<keyword evidence="5" id="KW-0598">Phosphotransferase system</keyword>
<dbReference type="AlphaFoldDB" id="A0A657XGT6"/>
<gene>
    <name evidence="13" type="ORF">CD117_01310</name>
    <name evidence="12" type="ORF">JRU67_01815</name>
    <name evidence="11" type="ORF">OWO77_08715</name>
</gene>
<evidence type="ECO:0000313" key="12">
    <source>
        <dbReference type="EMBL" id="QRN91585.1"/>
    </source>
</evidence>
<evidence type="ECO:0000313" key="14">
    <source>
        <dbReference type="Proteomes" id="UP000274792"/>
    </source>
</evidence>
<dbReference type="InterPro" id="IPR050303">
    <property type="entry name" value="GatZ_KbaZ_carbometab"/>
</dbReference>
<reference evidence="12" key="2">
    <citation type="submission" date="2021-02" db="EMBL/GenBank/DDBJ databases">
        <title>cfr and optrA-positive Staphylococcus spp.</title>
        <authorList>
            <person name="Chen L."/>
        </authorList>
    </citation>
    <scope>NUCLEOTIDE SEQUENCE</scope>
    <source>
        <strain evidence="12">GDQ20D70P</strain>
    </source>
</reference>
<evidence type="ECO:0000313" key="11">
    <source>
        <dbReference type="EMBL" id="MDL0117047.1"/>
    </source>
</evidence>
<sequence length="300" mass="32392">MEILWWQVLLLTLYAGYQIWDELHLYSSISQPVFAGLIAGLIMGDVTTGLIIGGSMQLTILGVGTFGGASRIDANSGTILAVAFSVALGMQPTQAIATLAVPVASLMIQTDILARFTNTFFAHRIDAKIEQMDYKGIERYYIAGIIPWALSRMIPVFLALAFGGSVVKTVVNYLNADLKWLGDGLTTAGAVLPAVGFAILLRYLPIKKHYMYFILGFVLTALLATVFDGMSGLGTAVSGLDKKFDAVFNPLPMLAIALIGFSFAAMEYKRTSLAKPVQPGEMNTSNSQNDDEGEIEDDEL</sequence>
<dbReference type="GO" id="GO:0009401">
    <property type="term" value="P:phosphoenolpyruvate-dependent sugar phosphotransferase system"/>
    <property type="evidence" value="ECO:0007669"/>
    <property type="project" value="UniProtKB-KW"/>
</dbReference>